<keyword evidence="4 8" id="KW-0732">Signal</keyword>
<evidence type="ECO:0000256" key="6">
    <source>
        <dbReference type="ARBA" id="ARBA00022837"/>
    </source>
</evidence>
<feature type="signal peptide" evidence="8">
    <location>
        <begin position="1"/>
        <end position="19"/>
    </location>
</feature>
<keyword evidence="2" id="KW-0719">Serine esterase</keyword>
<evidence type="ECO:0000256" key="4">
    <source>
        <dbReference type="ARBA" id="ARBA00022729"/>
    </source>
</evidence>
<dbReference type="InterPro" id="IPR029058">
    <property type="entry name" value="AB_hydrolase_fold"/>
</dbReference>
<dbReference type="eggNOG" id="COG1506">
    <property type="taxonomic scope" value="Bacteria"/>
</dbReference>
<dbReference type="PaxDb" id="1198114-AciX9_0420"/>
<dbReference type="InterPro" id="IPR011118">
    <property type="entry name" value="Tannase/feruloyl_esterase"/>
</dbReference>
<proteinExistence type="inferred from homology"/>
<dbReference type="SUPFAM" id="SSF53474">
    <property type="entry name" value="alpha/beta-Hydrolases"/>
    <property type="match status" value="1"/>
</dbReference>
<dbReference type="PANTHER" id="PTHR33938:SF15">
    <property type="entry name" value="FERULOYL ESTERASE B-RELATED"/>
    <property type="match status" value="1"/>
</dbReference>
<dbReference type="PANTHER" id="PTHR33938">
    <property type="entry name" value="FERULOYL ESTERASE B-RELATED"/>
    <property type="match status" value="1"/>
</dbReference>
<keyword evidence="5" id="KW-0378">Hydrolase</keyword>
<keyword evidence="7" id="KW-1015">Disulfide bond</keyword>
<keyword evidence="6" id="KW-0106">Calcium</keyword>
<feature type="chain" id="PRO_5003233961" evidence="8">
    <location>
        <begin position="20"/>
        <end position="519"/>
    </location>
</feature>
<organism evidence="10">
    <name type="scientific">Granulicella tundricola (strain ATCC BAA-1859 / DSM 23138 / MP5ACTX9)</name>
    <dbReference type="NCBI Taxonomy" id="1198114"/>
    <lineage>
        <taxon>Bacteria</taxon>
        <taxon>Pseudomonadati</taxon>
        <taxon>Acidobacteriota</taxon>
        <taxon>Terriglobia</taxon>
        <taxon>Terriglobales</taxon>
        <taxon>Acidobacteriaceae</taxon>
        <taxon>Granulicella</taxon>
    </lineage>
</organism>
<sequence>MRSILIPLALLISSAAAHAATCASLAALSLPDTTITHAEAVPPGPLKPPYGDPIASLPAFCRVTGILRPTPDSEIRFEVWLPEKEAPKGKPAWNHRLLDVGNGGFAGTIAYGQMASNLRKGYATAGTDTGHQAEAEDASWAYHHPEKIKDFGYRALHLTTQRAKTILAAYYGEPQKKAYFDACSDGGREALMEAQRFPEDYDGILAGAPANNWTGLLSAGVDVSHTVIAHPEGYISSFKLRAINTAVLNACDAQDGLKDGLLNDPRTCHFDPATLLCKSGDELTCLTAPQVASLSKIYAGGHDSTGNPIFPGLMPGGEADWRDWITGGGPSESRYMLNFFRYMVYDDPAWSPLAAAVDASVRTAHEKMAEPLNATNPDLAPFIAHGGKLLLYHGWNDPAISPLNTIAYYQQVVAKVGPAQAEAAVKLYMVPGMGHCAGGPGPSGFGQIGLPSPGAGAIDQLQDWVETGKAPTSIIAAKYTADRKIQMTRPLCPYPQLAQYTGKGSTEDSTNFTCAAPPQ</sequence>
<dbReference type="EMBL" id="CP002480">
    <property type="protein sequence ID" value="ADW67492.1"/>
    <property type="molecule type" value="Genomic_DNA"/>
</dbReference>
<dbReference type="KEGG" id="acm:AciX9_0420"/>
<evidence type="ECO:0000256" key="1">
    <source>
        <dbReference type="ARBA" id="ARBA00006249"/>
    </source>
</evidence>
<dbReference type="Proteomes" id="UP000000343">
    <property type="component" value="Chromosome"/>
</dbReference>
<evidence type="ECO:0000256" key="8">
    <source>
        <dbReference type="SAM" id="SignalP"/>
    </source>
</evidence>
<keyword evidence="10" id="KW-1185">Reference proteome</keyword>
<evidence type="ECO:0000256" key="7">
    <source>
        <dbReference type="ARBA" id="ARBA00023157"/>
    </source>
</evidence>
<dbReference type="AlphaFoldDB" id="E8WXF9"/>
<evidence type="ECO:0000256" key="2">
    <source>
        <dbReference type="ARBA" id="ARBA00022487"/>
    </source>
</evidence>
<evidence type="ECO:0000313" key="9">
    <source>
        <dbReference type="EMBL" id="ADW67492.1"/>
    </source>
</evidence>
<gene>
    <name evidence="9" type="ordered locus">AciX9_0420</name>
</gene>
<reference evidence="10" key="1">
    <citation type="submission" date="2011-01" db="EMBL/GenBank/DDBJ databases">
        <title>Complete sequence of chromosome of Acidobacterium sp. MP5ACTX9.</title>
        <authorList>
            <consortium name="US DOE Joint Genome Institute"/>
            <person name="Lucas S."/>
            <person name="Copeland A."/>
            <person name="Lapidus A."/>
            <person name="Cheng J.-F."/>
            <person name="Goodwin L."/>
            <person name="Pitluck S."/>
            <person name="Teshima H."/>
            <person name="Detter J.C."/>
            <person name="Han C."/>
            <person name="Tapia R."/>
            <person name="Land M."/>
            <person name="Hauser L."/>
            <person name="Kyrpides N."/>
            <person name="Ivanova N."/>
            <person name="Ovchinnikova G."/>
            <person name="Pagani I."/>
            <person name="Rawat S.R."/>
            <person name="Mannisto M."/>
            <person name="Haggblom M.M."/>
            <person name="Woyke T."/>
        </authorList>
    </citation>
    <scope>NUCLEOTIDE SEQUENCE [LARGE SCALE GENOMIC DNA]</scope>
    <source>
        <strain evidence="10">MP5ACTX9</strain>
    </source>
</reference>
<dbReference type="Pfam" id="PF07519">
    <property type="entry name" value="Tannase"/>
    <property type="match status" value="1"/>
</dbReference>
<accession>E8WXF9</accession>
<evidence type="ECO:0000313" key="10">
    <source>
        <dbReference type="Proteomes" id="UP000000343"/>
    </source>
</evidence>
<dbReference type="STRING" id="1198114.AciX9_0420"/>
<name>E8WXF9_GRATM</name>
<dbReference type="RefSeq" id="WP_013578820.1">
    <property type="nucleotide sequence ID" value="NC_015064.1"/>
</dbReference>
<keyword evidence="3" id="KW-0479">Metal-binding</keyword>
<dbReference type="GO" id="GO:0052689">
    <property type="term" value="F:carboxylic ester hydrolase activity"/>
    <property type="evidence" value="ECO:0007669"/>
    <property type="project" value="UniProtKB-KW"/>
</dbReference>
<comment type="similarity">
    <text evidence="1">Belongs to the tannase family.</text>
</comment>
<evidence type="ECO:0000256" key="3">
    <source>
        <dbReference type="ARBA" id="ARBA00022723"/>
    </source>
</evidence>
<dbReference type="OrthoDB" id="176867at2"/>
<evidence type="ECO:0000256" key="5">
    <source>
        <dbReference type="ARBA" id="ARBA00022801"/>
    </source>
</evidence>
<protein>
    <submittedName>
        <fullName evidence="9">Tannase and feruloyl esterase</fullName>
    </submittedName>
</protein>
<dbReference type="HOGENOM" id="CLU_014819_4_1_0"/>
<dbReference type="GO" id="GO:0046872">
    <property type="term" value="F:metal ion binding"/>
    <property type="evidence" value="ECO:0007669"/>
    <property type="project" value="UniProtKB-KW"/>
</dbReference>